<dbReference type="SUPFAM" id="SSF46785">
    <property type="entry name" value="Winged helix' DNA-binding domain"/>
    <property type="match status" value="1"/>
</dbReference>
<dbReference type="RefSeq" id="WP_281779487.1">
    <property type="nucleotide sequence ID" value="NZ_AP027041.1"/>
</dbReference>
<keyword evidence="2" id="KW-1185">Reference proteome</keyword>
<gene>
    <name evidence="1" type="ORF">LA521A_27620</name>
</gene>
<sequence length="207" mass="23360">MTSRYQMIRQWLGTQDGPRTPGEIAAGIGAKSSRAFTVVLGNMLRDGWLVRKRDGVRRLYSLTEKAPPRKATAAQLAERARQRQRERYRAKGGRTRAQWLEERRRAAAERRAQYERDVALRREQRAAERAKRAGARAAVAKPLHDRKAKPHVVVRLAPPAAPKKEVPRESVEQWMARTGKTPQVLPIGAVSKPLGFINFNNSARKAA</sequence>
<dbReference type="EMBL" id="AP027041">
    <property type="protein sequence ID" value="BDU17561.1"/>
    <property type="molecule type" value="Genomic_DNA"/>
</dbReference>
<reference evidence="1 2" key="1">
    <citation type="journal article" date="2023" name="Int. J. Syst. Evol. Microbiol.">
        <title>Physiological and genomic analyses of cobalamin (vitamin B12)-auxotrophy of Lysobacter auxotrophicus sp. nov., a methionine-auxotrophic chitinolytic bacterium isolated from chitin-treated soil.</title>
        <authorList>
            <person name="Saito A."/>
            <person name="Dohra H."/>
            <person name="Hamada M."/>
            <person name="Moriuchi R."/>
            <person name="Kotsuchibashi Y."/>
            <person name="Mori K."/>
        </authorList>
    </citation>
    <scope>NUCLEOTIDE SEQUENCE [LARGE SCALE GENOMIC DNA]</scope>
    <source>
        <strain evidence="1 2">5-21a</strain>
    </source>
</reference>
<dbReference type="Proteomes" id="UP001317822">
    <property type="component" value="Chromosome"/>
</dbReference>
<protein>
    <submittedName>
        <fullName evidence="1">Uncharacterized protein</fullName>
    </submittedName>
</protein>
<organism evidence="1 2">
    <name type="scientific">Lysobacter auxotrophicus</name>
    <dbReference type="NCBI Taxonomy" id="2992573"/>
    <lineage>
        <taxon>Bacteria</taxon>
        <taxon>Pseudomonadati</taxon>
        <taxon>Pseudomonadota</taxon>
        <taxon>Gammaproteobacteria</taxon>
        <taxon>Lysobacterales</taxon>
        <taxon>Lysobacteraceae</taxon>
        <taxon>Lysobacter</taxon>
    </lineage>
</organism>
<name>A0ABM8DG26_9GAMM</name>
<accession>A0ABM8DG26</accession>
<dbReference type="InterPro" id="IPR036390">
    <property type="entry name" value="WH_DNA-bd_sf"/>
</dbReference>
<evidence type="ECO:0000313" key="1">
    <source>
        <dbReference type="EMBL" id="BDU17561.1"/>
    </source>
</evidence>
<evidence type="ECO:0000313" key="2">
    <source>
        <dbReference type="Proteomes" id="UP001317822"/>
    </source>
</evidence>
<proteinExistence type="predicted"/>